<keyword evidence="3" id="KW-0378">Hydrolase</keyword>
<accession>A0A4U0ZRE9</accession>
<dbReference type="SUPFAM" id="SSF53756">
    <property type="entry name" value="UDP-Glycosyltransferase/glycogen phosphorylase"/>
    <property type="match status" value="1"/>
</dbReference>
<dbReference type="Proteomes" id="UP000305471">
    <property type="component" value="Unassembled WGS sequence"/>
</dbReference>
<evidence type="ECO:0000256" key="2">
    <source>
        <dbReference type="PIRSR" id="PIRSR620023-2"/>
    </source>
</evidence>
<comment type="caution">
    <text evidence="3">The sequence shown here is derived from an EMBL/GenBank/DDBJ whole genome shotgun (WGS) entry which is preliminary data.</text>
</comment>
<protein>
    <submittedName>
        <fullName evidence="3">UDP-2,4-diacetamido-2,4, 6-trideoxy-beta-L-altropyranose hydrolase</fullName>
        <ecNumber evidence="3">3.6.1.57</ecNumber>
    </submittedName>
</protein>
<dbReference type="NCBIfam" id="TIGR03590">
    <property type="entry name" value="PseG"/>
    <property type="match status" value="1"/>
</dbReference>
<feature type="binding site" evidence="2">
    <location>
        <position position="181"/>
    </location>
    <ligand>
        <name>substrate</name>
    </ligand>
</feature>
<proteinExistence type="predicted"/>
<dbReference type="GO" id="GO:0016787">
    <property type="term" value="F:hydrolase activity"/>
    <property type="evidence" value="ECO:0007669"/>
    <property type="project" value="UniProtKB-KW"/>
</dbReference>
<reference evidence="3 4" key="1">
    <citation type="submission" date="2019-04" db="EMBL/GenBank/DDBJ databases">
        <title>Alteromonas portus sp. nov., an alginate lyase-excreting marine bacterium.</title>
        <authorList>
            <person name="Huang H."/>
            <person name="Mo K."/>
            <person name="Bao S."/>
        </authorList>
    </citation>
    <scope>NUCLEOTIDE SEQUENCE [LARGE SCALE GENOMIC DNA]</scope>
    <source>
        <strain evidence="3 4">HB161718</strain>
    </source>
</reference>
<dbReference type="InterPro" id="IPR020023">
    <property type="entry name" value="PseG"/>
</dbReference>
<evidence type="ECO:0000256" key="1">
    <source>
        <dbReference type="PIRSR" id="PIRSR620023-1"/>
    </source>
</evidence>
<feature type="active site" description="Proton acceptor" evidence="1">
    <location>
        <position position="21"/>
    </location>
</feature>
<evidence type="ECO:0000313" key="3">
    <source>
        <dbReference type="EMBL" id="TKB04941.1"/>
    </source>
</evidence>
<dbReference type="EC" id="3.6.1.57" evidence="3"/>
<feature type="binding site" evidence="2">
    <location>
        <position position="283"/>
    </location>
    <ligand>
        <name>substrate</name>
    </ligand>
</feature>
<keyword evidence="4" id="KW-1185">Reference proteome</keyword>
<sequence>MNNTVTALFRVDSAQHIGTGHVMRCLTLATLLRERGVSIIFISKPHKGHCLDEVRRAGFKVIELPVAESAKYEGSWCPHASWLGGTESFDAEQTLVSLQNVTLTEHVIVIVDHFSLTSKWHTTVKEALDAKIVVIDGLADRLLQCDVLIDPNLVLNPQEKWGGKIHNDTRLMIGPQYFPLREEFSCVSSTLRQSIKRLFVCFGGMDKDNATLFVCELLAKWNETLDEPVSVDVVIGRHHPHKQEIITFCEQHGIELHVQASNISSLMSQADLAIGGGGTISWERCMMALPTVILTIAQNQVAQAIALEAKGAAVYVGDFSKDCERLKEIKQRVINVLEDFKGSSSKLNVMSARALSVMDAYSHSQLWVDEIIS</sequence>
<evidence type="ECO:0000313" key="4">
    <source>
        <dbReference type="Proteomes" id="UP000305471"/>
    </source>
</evidence>
<name>A0A4U0ZRE9_9ALTE</name>
<dbReference type="Gene3D" id="3.40.50.11190">
    <property type="match status" value="1"/>
</dbReference>
<dbReference type="Gene3D" id="3.40.50.2000">
    <property type="entry name" value="Glycogen Phosphorylase B"/>
    <property type="match status" value="1"/>
</dbReference>
<dbReference type="EMBL" id="SWCO01000001">
    <property type="protein sequence ID" value="TKB04941.1"/>
    <property type="molecule type" value="Genomic_DNA"/>
</dbReference>
<dbReference type="RefSeq" id="WP_136780739.1">
    <property type="nucleotide sequence ID" value="NZ_SWCO01000001.1"/>
</dbReference>
<organism evidence="3 4">
    <name type="scientific">Alteromonas portus</name>
    <dbReference type="NCBI Taxonomy" id="2565549"/>
    <lineage>
        <taxon>Bacteria</taxon>
        <taxon>Pseudomonadati</taxon>
        <taxon>Pseudomonadota</taxon>
        <taxon>Gammaproteobacteria</taxon>
        <taxon>Alteromonadales</taxon>
        <taxon>Alteromonadaceae</taxon>
        <taxon>Alteromonas/Salinimonas group</taxon>
        <taxon>Alteromonas</taxon>
    </lineage>
</organism>
<dbReference type="OrthoDB" id="9788924at2"/>
<dbReference type="AlphaFoldDB" id="A0A4U0ZRE9"/>
<gene>
    <name evidence="3" type="primary">pseG</name>
    <name evidence="3" type="ORF">E5672_02280</name>
</gene>